<gene>
    <name evidence="1" type="ORF">PPENT_87.1.T1460100</name>
</gene>
<evidence type="ECO:0000313" key="1">
    <source>
        <dbReference type="EMBL" id="CAD8207197.1"/>
    </source>
</evidence>
<sequence length="46" mass="5554">MFSSNKIISEFDFFDTKKIQFINESESQIIDNIQLLRIKKQNYLII</sequence>
<dbReference type="Proteomes" id="UP000689195">
    <property type="component" value="Unassembled WGS sequence"/>
</dbReference>
<keyword evidence="2" id="KW-1185">Reference proteome</keyword>
<reference evidence="1" key="1">
    <citation type="submission" date="2021-01" db="EMBL/GenBank/DDBJ databases">
        <authorList>
            <consortium name="Genoscope - CEA"/>
            <person name="William W."/>
        </authorList>
    </citation>
    <scope>NUCLEOTIDE SEQUENCE</scope>
</reference>
<accession>A0A8S1Y1S3</accession>
<name>A0A8S1Y1S3_9CILI</name>
<evidence type="ECO:0000313" key="2">
    <source>
        <dbReference type="Proteomes" id="UP000689195"/>
    </source>
</evidence>
<protein>
    <submittedName>
        <fullName evidence="1">Uncharacterized protein</fullName>
    </submittedName>
</protein>
<comment type="caution">
    <text evidence="1">The sequence shown here is derived from an EMBL/GenBank/DDBJ whole genome shotgun (WGS) entry which is preliminary data.</text>
</comment>
<organism evidence="1 2">
    <name type="scientific">Paramecium pentaurelia</name>
    <dbReference type="NCBI Taxonomy" id="43138"/>
    <lineage>
        <taxon>Eukaryota</taxon>
        <taxon>Sar</taxon>
        <taxon>Alveolata</taxon>
        <taxon>Ciliophora</taxon>
        <taxon>Intramacronucleata</taxon>
        <taxon>Oligohymenophorea</taxon>
        <taxon>Peniculida</taxon>
        <taxon>Parameciidae</taxon>
        <taxon>Paramecium</taxon>
    </lineage>
</organism>
<dbReference type="AlphaFoldDB" id="A0A8S1Y1S3"/>
<dbReference type="EMBL" id="CAJJDO010000146">
    <property type="protein sequence ID" value="CAD8207197.1"/>
    <property type="molecule type" value="Genomic_DNA"/>
</dbReference>
<proteinExistence type="predicted"/>